<dbReference type="EMBL" id="JH993018">
    <property type="protein sequence ID" value="EKX42224.1"/>
    <property type="molecule type" value="Genomic_DNA"/>
</dbReference>
<dbReference type="PANTHER" id="PTHR23048:SF59">
    <property type="entry name" value="EF-HAND SUPERFAMILY PROTEIN"/>
    <property type="match status" value="1"/>
</dbReference>
<dbReference type="EnsemblProtists" id="EKX42224">
    <property type="protein sequence ID" value="EKX42224"/>
    <property type="gene ID" value="GUITHDRAFT_60792"/>
</dbReference>
<dbReference type="RefSeq" id="XP_005829204.1">
    <property type="nucleotide sequence ID" value="XM_005829147.1"/>
</dbReference>
<dbReference type="eggNOG" id="KOG0027">
    <property type="taxonomic scope" value="Eukaryota"/>
</dbReference>
<dbReference type="CDD" id="cd00051">
    <property type="entry name" value="EFh"/>
    <property type="match status" value="1"/>
</dbReference>
<dbReference type="AlphaFoldDB" id="L1J267"/>
<protein>
    <recommendedName>
        <fullName evidence="3">EF-hand domain-containing protein</fullName>
    </recommendedName>
</protein>
<evidence type="ECO:0000313" key="5">
    <source>
        <dbReference type="EnsemblProtists" id="EKX42224"/>
    </source>
</evidence>
<dbReference type="InterPro" id="IPR018247">
    <property type="entry name" value="EF_Hand_1_Ca_BS"/>
</dbReference>
<dbReference type="InterPro" id="IPR050230">
    <property type="entry name" value="CALM/Myosin/TropC-like"/>
</dbReference>
<dbReference type="InterPro" id="IPR011992">
    <property type="entry name" value="EF-hand-dom_pair"/>
</dbReference>
<dbReference type="SMART" id="SM00054">
    <property type="entry name" value="EFh"/>
    <property type="match status" value="2"/>
</dbReference>
<name>L1J267_GUITC</name>
<proteinExistence type="predicted"/>
<dbReference type="PaxDb" id="55529-EKX42224"/>
<dbReference type="FunFam" id="1.10.238.10:FF:000003">
    <property type="entry name" value="Calmodulin A"/>
    <property type="match status" value="1"/>
</dbReference>
<reference evidence="4 6" key="1">
    <citation type="journal article" date="2012" name="Nature">
        <title>Algal genomes reveal evolutionary mosaicism and the fate of nucleomorphs.</title>
        <authorList>
            <consortium name="DOE Joint Genome Institute"/>
            <person name="Curtis B.A."/>
            <person name="Tanifuji G."/>
            <person name="Burki F."/>
            <person name="Gruber A."/>
            <person name="Irimia M."/>
            <person name="Maruyama S."/>
            <person name="Arias M.C."/>
            <person name="Ball S.G."/>
            <person name="Gile G.H."/>
            <person name="Hirakawa Y."/>
            <person name="Hopkins J.F."/>
            <person name="Kuo A."/>
            <person name="Rensing S.A."/>
            <person name="Schmutz J."/>
            <person name="Symeonidi A."/>
            <person name="Elias M."/>
            <person name="Eveleigh R.J."/>
            <person name="Herman E.K."/>
            <person name="Klute M.J."/>
            <person name="Nakayama T."/>
            <person name="Obornik M."/>
            <person name="Reyes-Prieto A."/>
            <person name="Armbrust E.V."/>
            <person name="Aves S.J."/>
            <person name="Beiko R.G."/>
            <person name="Coutinho P."/>
            <person name="Dacks J.B."/>
            <person name="Durnford D.G."/>
            <person name="Fast N.M."/>
            <person name="Green B.R."/>
            <person name="Grisdale C.J."/>
            <person name="Hempel F."/>
            <person name="Henrissat B."/>
            <person name="Hoppner M.P."/>
            <person name="Ishida K."/>
            <person name="Kim E."/>
            <person name="Koreny L."/>
            <person name="Kroth P.G."/>
            <person name="Liu Y."/>
            <person name="Malik S.B."/>
            <person name="Maier U.G."/>
            <person name="McRose D."/>
            <person name="Mock T."/>
            <person name="Neilson J.A."/>
            <person name="Onodera N.T."/>
            <person name="Poole A.M."/>
            <person name="Pritham E.J."/>
            <person name="Richards T.A."/>
            <person name="Rocap G."/>
            <person name="Roy S.W."/>
            <person name="Sarai C."/>
            <person name="Schaack S."/>
            <person name="Shirato S."/>
            <person name="Slamovits C.H."/>
            <person name="Spencer D.F."/>
            <person name="Suzuki S."/>
            <person name="Worden A.Z."/>
            <person name="Zauner S."/>
            <person name="Barry K."/>
            <person name="Bell C."/>
            <person name="Bharti A.K."/>
            <person name="Crow J.A."/>
            <person name="Grimwood J."/>
            <person name="Kramer R."/>
            <person name="Lindquist E."/>
            <person name="Lucas S."/>
            <person name="Salamov A."/>
            <person name="McFadden G.I."/>
            <person name="Lane C.E."/>
            <person name="Keeling P.J."/>
            <person name="Gray M.W."/>
            <person name="Grigoriev I.V."/>
            <person name="Archibald J.M."/>
        </authorList>
    </citation>
    <scope>NUCLEOTIDE SEQUENCE</scope>
    <source>
        <strain evidence="4 6">CCMP2712</strain>
    </source>
</reference>
<dbReference type="STRING" id="905079.L1J267"/>
<dbReference type="PROSITE" id="PS50222">
    <property type="entry name" value="EF_HAND_2"/>
    <property type="match status" value="3"/>
</dbReference>
<keyword evidence="6" id="KW-1185">Reference proteome</keyword>
<evidence type="ECO:0000259" key="3">
    <source>
        <dbReference type="PROSITE" id="PS50222"/>
    </source>
</evidence>
<dbReference type="Gene3D" id="1.10.238.10">
    <property type="entry name" value="EF-hand"/>
    <property type="match status" value="2"/>
</dbReference>
<feature type="non-terminal residue" evidence="4">
    <location>
        <position position="145"/>
    </location>
</feature>
<dbReference type="PROSITE" id="PS00018">
    <property type="entry name" value="EF_HAND_1"/>
    <property type="match status" value="1"/>
</dbReference>
<dbReference type="HOGENOM" id="CLU_061288_2_0_1"/>
<evidence type="ECO:0000313" key="6">
    <source>
        <dbReference type="Proteomes" id="UP000011087"/>
    </source>
</evidence>
<dbReference type="InterPro" id="IPR002048">
    <property type="entry name" value="EF_hand_dom"/>
</dbReference>
<feature type="domain" description="EF-hand" evidence="3">
    <location>
        <begin position="11"/>
        <end position="46"/>
    </location>
</feature>
<dbReference type="GO" id="GO:0005509">
    <property type="term" value="F:calcium ion binding"/>
    <property type="evidence" value="ECO:0007669"/>
    <property type="project" value="InterPro"/>
</dbReference>
<sequence length="145" mass="16557">SRSKPQVLKEKKIHQIQTIFNLLDSKDTGTINFAQFRAGLRALELEMKETDSKRLFETLDDGHGVEVEEFTEQYMREAIMRRLANNDPTQLTAEIRNVFNLFDDDGSGELEAQEIMAAFRRLGLEITMEEAQEMVDEADADGNGE</sequence>
<dbReference type="OrthoDB" id="26525at2759"/>
<feature type="domain" description="EF-hand" evidence="3">
    <location>
        <begin position="126"/>
        <end position="145"/>
    </location>
</feature>
<accession>L1J267</accession>
<dbReference type="GeneID" id="17298840"/>
<gene>
    <name evidence="4" type="ORF">GUITHDRAFT_60792</name>
</gene>
<reference evidence="5" key="3">
    <citation type="submission" date="2016-03" db="UniProtKB">
        <authorList>
            <consortium name="EnsemblProtists"/>
        </authorList>
    </citation>
    <scope>IDENTIFICATION</scope>
</reference>
<feature type="domain" description="EF-hand" evidence="3">
    <location>
        <begin position="90"/>
        <end position="125"/>
    </location>
</feature>
<dbReference type="Proteomes" id="UP000011087">
    <property type="component" value="Unassembled WGS sequence"/>
</dbReference>
<dbReference type="KEGG" id="gtt:GUITHDRAFT_60792"/>
<organism evidence="4">
    <name type="scientific">Guillardia theta (strain CCMP2712)</name>
    <name type="common">Cryptophyte</name>
    <dbReference type="NCBI Taxonomy" id="905079"/>
    <lineage>
        <taxon>Eukaryota</taxon>
        <taxon>Cryptophyceae</taxon>
        <taxon>Pyrenomonadales</taxon>
        <taxon>Geminigeraceae</taxon>
        <taxon>Guillardia</taxon>
    </lineage>
</organism>
<keyword evidence="2" id="KW-0106">Calcium</keyword>
<dbReference type="PANTHER" id="PTHR23048">
    <property type="entry name" value="MYOSIN LIGHT CHAIN 1, 3"/>
    <property type="match status" value="1"/>
</dbReference>
<dbReference type="GO" id="GO:0016460">
    <property type="term" value="C:myosin II complex"/>
    <property type="evidence" value="ECO:0007669"/>
    <property type="project" value="TreeGrafter"/>
</dbReference>
<evidence type="ECO:0000256" key="2">
    <source>
        <dbReference type="ARBA" id="ARBA00022837"/>
    </source>
</evidence>
<reference evidence="6" key="2">
    <citation type="submission" date="2012-11" db="EMBL/GenBank/DDBJ databases">
        <authorList>
            <person name="Kuo A."/>
            <person name="Curtis B.A."/>
            <person name="Tanifuji G."/>
            <person name="Burki F."/>
            <person name="Gruber A."/>
            <person name="Irimia M."/>
            <person name="Maruyama S."/>
            <person name="Arias M.C."/>
            <person name="Ball S.G."/>
            <person name="Gile G.H."/>
            <person name="Hirakawa Y."/>
            <person name="Hopkins J.F."/>
            <person name="Rensing S.A."/>
            <person name="Schmutz J."/>
            <person name="Symeonidi A."/>
            <person name="Elias M."/>
            <person name="Eveleigh R.J."/>
            <person name="Herman E.K."/>
            <person name="Klute M.J."/>
            <person name="Nakayama T."/>
            <person name="Obornik M."/>
            <person name="Reyes-Prieto A."/>
            <person name="Armbrust E.V."/>
            <person name="Aves S.J."/>
            <person name="Beiko R.G."/>
            <person name="Coutinho P."/>
            <person name="Dacks J.B."/>
            <person name="Durnford D.G."/>
            <person name="Fast N.M."/>
            <person name="Green B.R."/>
            <person name="Grisdale C."/>
            <person name="Hempe F."/>
            <person name="Henrissat B."/>
            <person name="Hoppner M.P."/>
            <person name="Ishida K.-I."/>
            <person name="Kim E."/>
            <person name="Koreny L."/>
            <person name="Kroth P.G."/>
            <person name="Liu Y."/>
            <person name="Malik S.-B."/>
            <person name="Maier U.G."/>
            <person name="McRose D."/>
            <person name="Mock T."/>
            <person name="Neilson J.A."/>
            <person name="Onodera N.T."/>
            <person name="Poole A.M."/>
            <person name="Pritham E.J."/>
            <person name="Richards T.A."/>
            <person name="Rocap G."/>
            <person name="Roy S.W."/>
            <person name="Sarai C."/>
            <person name="Schaack S."/>
            <person name="Shirato S."/>
            <person name="Slamovits C.H."/>
            <person name="Spencer D.F."/>
            <person name="Suzuki S."/>
            <person name="Worden A.Z."/>
            <person name="Zauner S."/>
            <person name="Barry K."/>
            <person name="Bell C."/>
            <person name="Bharti A.K."/>
            <person name="Crow J.A."/>
            <person name="Grimwood J."/>
            <person name="Kramer R."/>
            <person name="Lindquist E."/>
            <person name="Lucas S."/>
            <person name="Salamov A."/>
            <person name="McFadden G.I."/>
            <person name="Lane C.E."/>
            <person name="Keeling P.J."/>
            <person name="Gray M.W."/>
            <person name="Grigoriev I.V."/>
            <person name="Archibald J.M."/>
        </authorList>
    </citation>
    <scope>NUCLEOTIDE SEQUENCE</scope>
    <source>
        <strain evidence="6">CCMP2712</strain>
    </source>
</reference>
<evidence type="ECO:0000256" key="1">
    <source>
        <dbReference type="ARBA" id="ARBA00022737"/>
    </source>
</evidence>
<dbReference type="OMA" id="CTEETCA"/>
<feature type="non-terminal residue" evidence="4">
    <location>
        <position position="1"/>
    </location>
</feature>
<evidence type="ECO:0000313" key="4">
    <source>
        <dbReference type="EMBL" id="EKX42224.1"/>
    </source>
</evidence>
<dbReference type="Pfam" id="PF13499">
    <property type="entry name" value="EF-hand_7"/>
    <property type="match status" value="1"/>
</dbReference>
<dbReference type="SUPFAM" id="SSF47473">
    <property type="entry name" value="EF-hand"/>
    <property type="match status" value="1"/>
</dbReference>
<keyword evidence="1" id="KW-0677">Repeat</keyword>